<dbReference type="Gene3D" id="1.10.40.30">
    <property type="entry name" value="Fumarase/aspartase (C-terminal domain)"/>
    <property type="match status" value="1"/>
</dbReference>
<reference evidence="2 3" key="1">
    <citation type="submission" date="2024-05" db="EMBL/GenBank/DDBJ databases">
        <authorList>
            <person name="Kim H.-Y."/>
            <person name="Kim E."/>
            <person name="Cai Y."/>
            <person name="Yang S.-M."/>
            <person name="Lee W."/>
        </authorList>
    </citation>
    <scope>NUCLEOTIDE SEQUENCE [LARGE SCALE GENOMIC DNA]</scope>
    <source>
        <strain evidence="2 3">FBL11</strain>
    </source>
</reference>
<comment type="caution">
    <text evidence="2">The sequence shown here is derived from an EMBL/GenBank/DDBJ whole genome shotgun (WGS) entry which is preliminary data.</text>
</comment>
<evidence type="ECO:0000313" key="3">
    <source>
        <dbReference type="Proteomes" id="UP001461960"/>
    </source>
</evidence>
<accession>A0ABU9X7I4</accession>
<dbReference type="InterPro" id="IPR051546">
    <property type="entry name" value="Aspartate_Ammonia-Lyase"/>
</dbReference>
<feature type="domain" description="Fumarase C C-terminal" evidence="1">
    <location>
        <begin position="47"/>
        <end position="99"/>
    </location>
</feature>
<evidence type="ECO:0000313" key="2">
    <source>
        <dbReference type="EMBL" id="MEN2750929.1"/>
    </source>
</evidence>
<name>A0ABU9X7I4_9GAMM</name>
<keyword evidence="3" id="KW-1185">Reference proteome</keyword>
<proteinExistence type="predicted"/>
<dbReference type="RefSeq" id="WP_299220639.1">
    <property type="nucleotide sequence ID" value="NZ_JBDGHN010000002.1"/>
</dbReference>
<organism evidence="2 3">
    <name type="scientific">Psychrobacter saeujeotis</name>
    <dbReference type="NCBI Taxonomy" id="3143436"/>
    <lineage>
        <taxon>Bacteria</taxon>
        <taxon>Pseudomonadati</taxon>
        <taxon>Pseudomonadota</taxon>
        <taxon>Gammaproteobacteria</taxon>
        <taxon>Moraxellales</taxon>
        <taxon>Moraxellaceae</taxon>
        <taxon>Psychrobacter</taxon>
    </lineage>
</organism>
<dbReference type="InterPro" id="IPR008948">
    <property type="entry name" value="L-Aspartase-like"/>
</dbReference>
<dbReference type="EMBL" id="JBDGHN010000002">
    <property type="protein sequence ID" value="MEN2750929.1"/>
    <property type="molecule type" value="Genomic_DNA"/>
</dbReference>
<dbReference type="Pfam" id="PF10415">
    <property type="entry name" value="FumaraseC_C"/>
    <property type="match status" value="1"/>
</dbReference>
<dbReference type="PANTHER" id="PTHR42696:SF2">
    <property type="entry name" value="ASPARTATE AMMONIA-LYASE"/>
    <property type="match status" value="1"/>
</dbReference>
<dbReference type="PANTHER" id="PTHR42696">
    <property type="entry name" value="ASPARTATE AMMONIA-LYASE"/>
    <property type="match status" value="1"/>
</dbReference>
<dbReference type="Proteomes" id="UP001461960">
    <property type="component" value="Unassembled WGS sequence"/>
</dbReference>
<protein>
    <recommendedName>
        <fullName evidence="1">Fumarase C C-terminal domain-containing protein</fullName>
    </recommendedName>
</protein>
<sequence length="102" mass="10973">MTTIKKPASHDPFTRVCIELIEDEHSIYSITANEDHCARYAERSIGIVTALVPHIGYDNAGRIAALALDNGLGVAELVRREGLLSAEPLAAILSPSTMTTNL</sequence>
<evidence type="ECO:0000259" key="1">
    <source>
        <dbReference type="Pfam" id="PF10415"/>
    </source>
</evidence>
<dbReference type="SUPFAM" id="SSF48557">
    <property type="entry name" value="L-aspartase-like"/>
    <property type="match status" value="1"/>
</dbReference>
<dbReference type="InterPro" id="IPR018951">
    <property type="entry name" value="Fumarase_C_C"/>
</dbReference>
<gene>
    <name evidence="2" type="ORF">AAIR29_04705</name>
</gene>